<comment type="caution">
    <text evidence="1">The sequence shown here is derived from an EMBL/GenBank/DDBJ whole genome shotgun (WGS) entry which is preliminary data.</text>
</comment>
<sequence length="141" mass="16389">MRIHADVESMKKEILVNQNYIKSIKSELSSMKETLKLILRLVIVHHSSSQKAVSQEGEEERDDNTKYNLLDAVYIGHDKRLRKLAKQVRSPYIVNTKMLAKLKITIPTNTFNPMRPVPTVVASALEIYIRLENPRIEEFHY</sequence>
<proteinExistence type="predicted"/>
<dbReference type="AlphaFoldDB" id="A0A8K0H508"/>
<evidence type="ECO:0000313" key="2">
    <source>
        <dbReference type="Proteomes" id="UP000796880"/>
    </source>
</evidence>
<evidence type="ECO:0000313" key="1">
    <source>
        <dbReference type="EMBL" id="KAF3445952.1"/>
    </source>
</evidence>
<name>A0A8K0H508_9ROSA</name>
<dbReference type="EMBL" id="VOIH02000005">
    <property type="protein sequence ID" value="KAF3445952.1"/>
    <property type="molecule type" value="Genomic_DNA"/>
</dbReference>
<gene>
    <name evidence="1" type="ORF">FNV43_RR11129</name>
</gene>
<accession>A0A8K0H508</accession>
<organism evidence="1 2">
    <name type="scientific">Rhamnella rubrinervis</name>
    <dbReference type="NCBI Taxonomy" id="2594499"/>
    <lineage>
        <taxon>Eukaryota</taxon>
        <taxon>Viridiplantae</taxon>
        <taxon>Streptophyta</taxon>
        <taxon>Embryophyta</taxon>
        <taxon>Tracheophyta</taxon>
        <taxon>Spermatophyta</taxon>
        <taxon>Magnoliopsida</taxon>
        <taxon>eudicotyledons</taxon>
        <taxon>Gunneridae</taxon>
        <taxon>Pentapetalae</taxon>
        <taxon>rosids</taxon>
        <taxon>fabids</taxon>
        <taxon>Rosales</taxon>
        <taxon>Rhamnaceae</taxon>
        <taxon>rhamnoid group</taxon>
        <taxon>Rhamneae</taxon>
        <taxon>Rhamnella</taxon>
    </lineage>
</organism>
<protein>
    <submittedName>
        <fullName evidence="1">Uncharacterized protein</fullName>
    </submittedName>
</protein>
<keyword evidence="2" id="KW-1185">Reference proteome</keyword>
<dbReference type="Proteomes" id="UP000796880">
    <property type="component" value="Unassembled WGS sequence"/>
</dbReference>
<reference evidence="1" key="1">
    <citation type="submission" date="2020-03" db="EMBL/GenBank/DDBJ databases">
        <title>A high-quality chromosome-level genome assembly of a woody plant with both climbing and erect habits, Rhamnella rubrinervis.</title>
        <authorList>
            <person name="Lu Z."/>
            <person name="Yang Y."/>
            <person name="Zhu X."/>
            <person name="Sun Y."/>
        </authorList>
    </citation>
    <scope>NUCLEOTIDE SEQUENCE</scope>
    <source>
        <strain evidence="1">BYM</strain>
        <tissue evidence="1">Leaf</tissue>
    </source>
</reference>